<sequence length="190" mass="21008">MATKTDLRLPIFIIVYGFFTCFTVSAHNLSIGGTAPTVAVDKLGEIVLTKEEISYQPWDTSKLAGKVRVIQAMAGRTSAKQMNAPLMTMISEQHFPEQSYQTTTIINQDDAMWGTSGIVKSSAESSKKEFPWSSLVVDQEGDIAKAWGLKEESSAIIVQNQMGEILFVKEGKLSDKEMQQVIELINKTIQ</sequence>
<evidence type="ECO:0000256" key="1">
    <source>
        <dbReference type="SAM" id="Phobius"/>
    </source>
</evidence>
<dbReference type="NCBIfam" id="TIGR01626">
    <property type="entry name" value="ytfJ_HI0045"/>
    <property type="match status" value="1"/>
</dbReference>
<proteinExistence type="predicted"/>
<dbReference type="AlphaFoldDB" id="A0A368NIC7"/>
<feature type="transmembrane region" description="Helical" evidence="1">
    <location>
        <begin position="7"/>
        <end position="26"/>
    </location>
</feature>
<dbReference type="InterPro" id="IPR006513">
    <property type="entry name" value="YtfJ_HI0045"/>
</dbReference>
<dbReference type="EMBL" id="QPID01000006">
    <property type="protein sequence ID" value="RCU49394.1"/>
    <property type="molecule type" value="Genomic_DNA"/>
</dbReference>
<comment type="caution">
    <text evidence="2">The sequence shown here is derived from an EMBL/GenBank/DDBJ whole genome shotgun (WGS) entry which is preliminary data.</text>
</comment>
<reference evidence="2 3" key="1">
    <citation type="submission" date="2018-07" db="EMBL/GenBank/DDBJ databases">
        <title>Corallincola holothuriorum sp. nov., a new facultative anaerobe isolated from sea cucumber Apostichopus japonicus.</title>
        <authorList>
            <person name="Xia H."/>
        </authorList>
    </citation>
    <scope>NUCLEOTIDE SEQUENCE [LARGE SCALE GENOMIC DNA]</scope>
    <source>
        <strain evidence="2 3">C4</strain>
    </source>
</reference>
<dbReference type="RefSeq" id="WP_114338390.1">
    <property type="nucleotide sequence ID" value="NZ_QPID01000006.1"/>
</dbReference>
<organism evidence="2 3">
    <name type="scientific">Corallincola holothuriorum</name>
    <dbReference type="NCBI Taxonomy" id="2282215"/>
    <lineage>
        <taxon>Bacteria</taxon>
        <taxon>Pseudomonadati</taxon>
        <taxon>Pseudomonadota</taxon>
        <taxon>Gammaproteobacteria</taxon>
        <taxon>Alteromonadales</taxon>
        <taxon>Psychromonadaceae</taxon>
        <taxon>Corallincola</taxon>
    </lineage>
</organism>
<dbReference type="Gene3D" id="3.40.30.10">
    <property type="entry name" value="Glutaredoxin"/>
    <property type="match status" value="1"/>
</dbReference>
<dbReference type="OrthoDB" id="5689995at2"/>
<keyword evidence="1" id="KW-1133">Transmembrane helix</keyword>
<keyword evidence="1" id="KW-0472">Membrane</keyword>
<name>A0A368NIC7_9GAMM</name>
<protein>
    <submittedName>
        <fullName evidence="2">YtfJ family protein</fullName>
    </submittedName>
</protein>
<keyword evidence="3" id="KW-1185">Reference proteome</keyword>
<dbReference type="Pfam" id="PF09695">
    <property type="entry name" value="YtfJ_HI0045"/>
    <property type="match status" value="1"/>
</dbReference>
<accession>A0A368NIC7</accession>
<keyword evidence="1" id="KW-0812">Transmembrane</keyword>
<evidence type="ECO:0000313" key="2">
    <source>
        <dbReference type="EMBL" id="RCU49394.1"/>
    </source>
</evidence>
<evidence type="ECO:0000313" key="3">
    <source>
        <dbReference type="Proteomes" id="UP000252558"/>
    </source>
</evidence>
<gene>
    <name evidence="2" type="ORF">DU002_10725</name>
</gene>
<dbReference type="Proteomes" id="UP000252558">
    <property type="component" value="Unassembled WGS sequence"/>
</dbReference>